<sequence>GVRQGKWFDMMPESERMKDPLDTFISSHPLHPKYITNQYRNKLVGIMKAALPPIFYDILDSHDLVTETTPKKPQRLERLLPSLVYLSHWSMHLAKESRPIYAFYLSLSGGPLCNAPGITHVDRAIIAWCLMYRHYDDASGDVEDEVCNMVPEMFYGVKKIIPDGKDGRKVCEIIGKFLGFVALCHPFDAEQNEDSKLVEIEKMSVSDEPLIQFKISEDRDAKIGKKTYNIELKLTTKMGMYTGRSSSQRISLINNPIVLKSCKKLEKSFSLGHKIKKGVKKDKNGYHKSDINISVLF</sequence>
<gene>
    <name evidence="1" type="ORF">SPELUC_LOCUS12346</name>
</gene>
<accession>A0ACA9PPM6</accession>
<organism evidence="1 2">
    <name type="scientific">Cetraspora pellucida</name>
    <dbReference type="NCBI Taxonomy" id="1433469"/>
    <lineage>
        <taxon>Eukaryota</taxon>
        <taxon>Fungi</taxon>
        <taxon>Fungi incertae sedis</taxon>
        <taxon>Mucoromycota</taxon>
        <taxon>Glomeromycotina</taxon>
        <taxon>Glomeromycetes</taxon>
        <taxon>Diversisporales</taxon>
        <taxon>Gigasporaceae</taxon>
        <taxon>Cetraspora</taxon>
    </lineage>
</organism>
<protein>
    <submittedName>
        <fullName evidence="1">15266_t:CDS:1</fullName>
    </submittedName>
</protein>
<comment type="caution">
    <text evidence="1">The sequence shown here is derived from an EMBL/GenBank/DDBJ whole genome shotgun (WGS) entry which is preliminary data.</text>
</comment>
<evidence type="ECO:0000313" key="1">
    <source>
        <dbReference type="EMBL" id="CAG8719661.1"/>
    </source>
</evidence>
<feature type="non-terminal residue" evidence="1">
    <location>
        <position position="1"/>
    </location>
</feature>
<name>A0ACA9PPM6_9GLOM</name>
<proteinExistence type="predicted"/>
<keyword evidence="2" id="KW-1185">Reference proteome</keyword>
<dbReference type="Proteomes" id="UP000789366">
    <property type="component" value="Unassembled WGS sequence"/>
</dbReference>
<reference evidence="1" key="1">
    <citation type="submission" date="2021-06" db="EMBL/GenBank/DDBJ databases">
        <authorList>
            <person name="Kallberg Y."/>
            <person name="Tangrot J."/>
            <person name="Rosling A."/>
        </authorList>
    </citation>
    <scope>NUCLEOTIDE SEQUENCE</scope>
    <source>
        <strain evidence="1">28 12/20/2015</strain>
    </source>
</reference>
<evidence type="ECO:0000313" key="2">
    <source>
        <dbReference type="Proteomes" id="UP000789366"/>
    </source>
</evidence>
<dbReference type="EMBL" id="CAJVPW010028919">
    <property type="protein sequence ID" value="CAG8719661.1"/>
    <property type="molecule type" value="Genomic_DNA"/>
</dbReference>